<dbReference type="Proteomes" id="UP001178507">
    <property type="component" value="Unassembled WGS sequence"/>
</dbReference>
<sequence>MWRLLLVPPSVLAWQAAKAALDSAEALMVQGNLEPAMQKYFEACKTRRALQEETPPDHPLLLPGDGSFRRAGRQKLRHDAEQLEHLVQLQLLPARPFSQVAHVFRQVLEQLPEDLAVVDVGAGVSKAMDRIYNRAVYLTHPGRLPGPALALSAAEAEALRGRFRASELPAEASGCEAQNGVAFADNVLSPAALDALQRWCRESTMWFSTRAGYVAAFMQEAFNAPLLVQLVEENSLVTRSFGVRCLTCSGRTSS</sequence>
<evidence type="ECO:0000313" key="2">
    <source>
        <dbReference type="EMBL" id="CAJ1389580.1"/>
    </source>
</evidence>
<dbReference type="EMBL" id="CAUJNA010001891">
    <property type="protein sequence ID" value="CAJ1389580.1"/>
    <property type="molecule type" value="Genomic_DNA"/>
</dbReference>
<protein>
    <submittedName>
        <fullName evidence="2">Uncharacterized protein</fullName>
    </submittedName>
</protein>
<name>A0AA36IMS0_9DINO</name>
<dbReference type="AlphaFoldDB" id="A0AA36IMS0"/>
<organism evidence="2 3">
    <name type="scientific">Effrenium voratum</name>
    <dbReference type="NCBI Taxonomy" id="2562239"/>
    <lineage>
        <taxon>Eukaryota</taxon>
        <taxon>Sar</taxon>
        <taxon>Alveolata</taxon>
        <taxon>Dinophyceae</taxon>
        <taxon>Suessiales</taxon>
        <taxon>Symbiodiniaceae</taxon>
        <taxon>Effrenium</taxon>
    </lineage>
</organism>
<keyword evidence="1" id="KW-0732">Signal</keyword>
<evidence type="ECO:0000256" key="1">
    <source>
        <dbReference type="SAM" id="SignalP"/>
    </source>
</evidence>
<keyword evidence="3" id="KW-1185">Reference proteome</keyword>
<feature type="signal peptide" evidence="1">
    <location>
        <begin position="1"/>
        <end position="19"/>
    </location>
</feature>
<gene>
    <name evidence="2" type="ORF">EVOR1521_LOCUS15168</name>
</gene>
<reference evidence="2" key="1">
    <citation type="submission" date="2023-08" db="EMBL/GenBank/DDBJ databases">
        <authorList>
            <person name="Chen Y."/>
            <person name="Shah S."/>
            <person name="Dougan E. K."/>
            <person name="Thang M."/>
            <person name="Chan C."/>
        </authorList>
    </citation>
    <scope>NUCLEOTIDE SEQUENCE</scope>
</reference>
<comment type="caution">
    <text evidence="2">The sequence shown here is derived from an EMBL/GenBank/DDBJ whole genome shotgun (WGS) entry which is preliminary data.</text>
</comment>
<proteinExistence type="predicted"/>
<feature type="chain" id="PRO_5041259854" evidence="1">
    <location>
        <begin position="20"/>
        <end position="254"/>
    </location>
</feature>
<evidence type="ECO:0000313" key="3">
    <source>
        <dbReference type="Proteomes" id="UP001178507"/>
    </source>
</evidence>
<accession>A0AA36IMS0</accession>